<dbReference type="InterPro" id="IPR005982">
    <property type="entry name" value="Thioredox_Rdtase"/>
</dbReference>
<comment type="subunit">
    <text evidence="2 10">Homodimer.</text>
</comment>
<keyword evidence="7" id="KW-1015">Disulfide bond</keyword>
<keyword evidence="8 10" id="KW-0676">Redox-active center</keyword>
<dbReference type="InterPro" id="IPR036188">
    <property type="entry name" value="FAD/NAD-bd_sf"/>
</dbReference>
<organism evidence="13 14">
    <name type="scientific">Bacillus songklensis</name>
    <dbReference type="NCBI Taxonomy" id="1069116"/>
    <lineage>
        <taxon>Bacteria</taxon>
        <taxon>Bacillati</taxon>
        <taxon>Bacillota</taxon>
        <taxon>Bacilli</taxon>
        <taxon>Bacillales</taxon>
        <taxon>Bacillaceae</taxon>
        <taxon>Bacillus</taxon>
    </lineage>
</organism>
<feature type="domain" description="FAD/NAD(P)-binding" evidence="12">
    <location>
        <begin position="16"/>
        <end position="303"/>
    </location>
</feature>
<dbReference type="PRINTS" id="PR00368">
    <property type="entry name" value="FADPNR"/>
</dbReference>
<evidence type="ECO:0000259" key="12">
    <source>
        <dbReference type="Pfam" id="PF07992"/>
    </source>
</evidence>
<dbReference type="RefSeq" id="WP_377919007.1">
    <property type="nucleotide sequence ID" value="NZ_JBHRZT010000073.1"/>
</dbReference>
<dbReference type="SUPFAM" id="SSF51905">
    <property type="entry name" value="FAD/NAD(P)-binding domain"/>
    <property type="match status" value="1"/>
</dbReference>
<protein>
    <recommendedName>
        <fullName evidence="3 10">Thioredoxin reductase</fullName>
        <ecNumber evidence="10">1.8.1.9</ecNumber>
    </recommendedName>
</protein>
<evidence type="ECO:0000256" key="3">
    <source>
        <dbReference type="ARBA" id="ARBA00018719"/>
    </source>
</evidence>
<reference evidence="14" key="1">
    <citation type="journal article" date="2019" name="Int. J. Syst. Evol. Microbiol.">
        <title>The Global Catalogue of Microorganisms (GCM) 10K type strain sequencing project: providing services to taxonomists for standard genome sequencing and annotation.</title>
        <authorList>
            <consortium name="The Broad Institute Genomics Platform"/>
            <consortium name="The Broad Institute Genome Sequencing Center for Infectious Disease"/>
            <person name="Wu L."/>
            <person name="Ma J."/>
        </authorList>
    </citation>
    <scope>NUCLEOTIDE SEQUENCE [LARGE SCALE GENOMIC DNA]</scope>
    <source>
        <strain evidence="14">CCUG 61889</strain>
    </source>
</reference>
<evidence type="ECO:0000256" key="8">
    <source>
        <dbReference type="ARBA" id="ARBA00023284"/>
    </source>
</evidence>
<keyword evidence="6 10" id="KW-0560">Oxidoreductase</keyword>
<comment type="cofactor">
    <cofactor evidence="11">
        <name>FAD</name>
        <dbReference type="ChEBI" id="CHEBI:57692"/>
    </cofactor>
    <text evidence="11">Binds 1 FAD per subunit.</text>
</comment>
<dbReference type="Gene3D" id="3.50.50.60">
    <property type="entry name" value="FAD/NAD(P)-binding domain"/>
    <property type="match status" value="2"/>
</dbReference>
<evidence type="ECO:0000256" key="2">
    <source>
        <dbReference type="ARBA" id="ARBA00011738"/>
    </source>
</evidence>
<evidence type="ECO:0000256" key="4">
    <source>
        <dbReference type="ARBA" id="ARBA00022630"/>
    </source>
</evidence>
<evidence type="ECO:0000313" key="14">
    <source>
        <dbReference type="Proteomes" id="UP001595752"/>
    </source>
</evidence>
<dbReference type="InterPro" id="IPR023753">
    <property type="entry name" value="FAD/NAD-binding_dom"/>
</dbReference>
<name>A0ABV8BB94_9BACI</name>
<accession>A0ABV8BB94</accession>
<evidence type="ECO:0000256" key="9">
    <source>
        <dbReference type="ARBA" id="ARBA00048132"/>
    </source>
</evidence>
<evidence type="ECO:0000256" key="7">
    <source>
        <dbReference type="ARBA" id="ARBA00023157"/>
    </source>
</evidence>
<dbReference type="PRINTS" id="PR00469">
    <property type="entry name" value="PNDRDTASEII"/>
</dbReference>
<proteinExistence type="inferred from homology"/>
<dbReference type="Pfam" id="PF07992">
    <property type="entry name" value="Pyr_redox_2"/>
    <property type="match status" value="1"/>
</dbReference>
<dbReference type="InterPro" id="IPR050097">
    <property type="entry name" value="Ferredoxin-NADP_redctase_2"/>
</dbReference>
<gene>
    <name evidence="13" type="primary">trxB</name>
    <name evidence="13" type="ORF">ACFOU2_25075</name>
</gene>
<comment type="similarity">
    <text evidence="1 10">Belongs to the class-II pyridine nucleotide-disulfide oxidoreductase family.</text>
</comment>
<evidence type="ECO:0000313" key="13">
    <source>
        <dbReference type="EMBL" id="MFC3886590.1"/>
    </source>
</evidence>
<evidence type="ECO:0000256" key="5">
    <source>
        <dbReference type="ARBA" id="ARBA00022827"/>
    </source>
</evidence>
<keyword evidence="4 10" id="KW-0285">Flavoprotein</keyword>
<sequence>MIAEKECSSMSEEKIYDVIIIGAGPAGMTAAVYTSRANLSTLMIERGVPGGQMANTEEVENYPGYDHILGPDLSNKMFEHAKKFGAEYAYGDIKEVVDEGNYKIVRAGSKEYKAYAVIVSTGAEYKKIGVPGENELGGRGVSYCAVCDGAFFKGKELVVVGGGDSAVEEGVYLTRFATKVTIVHRRDELRAQKILQQRAFDNEKVDFIWNHTVKEIHEKDGKVGSVTLVHTQTGEEQEYKTDGVFIYVGMVPLSKPFAQLGITNENGYIETNDRMETKVEGIFAAGDVREKSLRQIVTATGDGSIAAQSAQHYVEELKEKFKTTQK</sequence>
<dbReference type="PROSITE" id="PS00573">
    <property type="entry name" value="PYRIDINE_REDOX_2"/>
    <property type="match status" value="1"/>
</dbReference>
<dbReference type="Proteomes" id="UP001595752">
    <property type="component" value="Unassembled WGS sequence"/>
</dbReference>
<evidence type="ECO:0000256" key="6">
    <source>
        <dbReference type="ARBA" id="ARBA00023002"/>
    </source>
</evidence>
<dbReference type="NCBIfam" id="TIGR01292">
    <property type="entry name" value="TRX_reduct"/>
    <property type="match status" value="1"/>
</dbReference>
<evidence type="ECO:0000256" key="10">
    <source>
        <dbReference type="RuleBase" id="RU003880"/>
    </source>
</evidence>
<dbReference type="EMBL" id="JBHRZT010000073">
    <property type="protein sequence ID" value="MFC3886590.1"/>
    <property type="molecule type" value="Genomic_DNA"/>
</dbReference>
<evidence type="ECO:0000256" key="11">
    <source>
        <dbReference type="RuleBase" id="RU003881"/>
    </source>
</evidence>
<keyword evidence="5 10" id="KW-0274">FAD</keyword>
<dbReference type="GO" id="GO:0004791">
    <property type="term" value="F:thioredoxin-disulfide reductase (NADPH) activity"/>
    <property type="evidence" value="ECO:0007669"/>
    <property type="project" value="UniProtKB-EC"/>
</dbReference>
<keyword evidence="11" id="KW-0521">NADP</keyword>
<dbReference type="InterPro" id="IPR008255">
    <property type="entry name" value="Pyr_nucl-diS_OxRdtase_2_AS"/>
</dbReference>
<comment type="caution">
    <text evidence="13">The sequence shown here is derived from an EMBL/GenBank/DDBJ whole genome shotgun (WGS) entry which is preliminary data.</text>
</comment>
<evidence type="ECO:0000256" key="1">
    <source>
        <dbReference type="ARBA" id="ARBA00009333"/>
    </source>
</evidence>
<comment type="catalytic activity">
    <reaction evidence="9 10">
        <text>[thioredoxin]-dithiol + NADP(+) = [thioredoxin]-disulfide + NADPH + H(+)</text>
        <dbReference type="Rhea" id="RHEA:20345"/>
        <dbReference type="Rhea" id="RHEA-COMP:10698"/>
        <dbReference type="Rhea" id="RHEA-COMP:10700"/>
        <dbReference type="ChEBI" id="CHEBI:15378"/>
        <dbReference type="ChEBI" id="CHEBI:29950"/>
        <dbReference type="ChEBI" id="CHEBI:50058"/>
        <dbReference type="ChEBI" id="CHEBI:57783"/>
        <dbReference type="ChEBI" id="CHEBI:58349"/>
        <dbReference type="EC" id="1.8.1.9"/>
    </reaction>
</comment>
<dbReference type="PANTHER" id="PTHR48105">
    <property type="entry name" value="THIOREDOXIN REDUCTASE 1-RELATED-RELATED"/>
    <property type="match status" value="1"/>
</dbReference>
<keyword evidence="14" id="KW-1185">Reference proteome</keyword>
<dbReference type="EC" id="1.8.1.9" evidence="10"/>